<protein>
    <recommendedName>
        <fullName evidence="8">EGF-like domain-containing protein</fullName>
    </recommendedName>
</protein>
<sequence>MKLNILYAATLFLSSSILEVNAGHGYWGISANCASGFTSYTPTGMETACYWGDKAIGEACTSDIGTGGCAHGFCNSGNCAVCTGDFDCAHTSGAVCASGLGCTSGNDEDACTANDQCTNGFCAFYDDDVAVDTKRCHDGSNGSDCDANDQCVSGYCDTSSNDCHDGNIDDSCGAGSDCQSGYCDDATSLCATPLPSDPCLFVNCGNGGKCISMGPNDVSCRCENTFQEFLNSNGKPYCDCLEGTSFNADANRCFAPPTMAPSKEPTVSPTASPTSSPSDFPTETKEEEDICADDEVGTFVLDNDEVVGCDWLTKNNEETRKNNYCYRHEVKTLCPLTCNFCECEDDASYTFTLVKTGNTVDCSWLTKNKSKMEQRIANYCTEDFDGGMLHDACTKSCGKCLAADA</sequence>
<evidence type="ECO:0000259" key="5">
    <source>
        <dbReference type="PROSITE" id="PS51670"/>
    </source>
</evidence>
<dbReference type="PROSITE" id="PS50026">
    <property type="entry name" value="EGF_3"/>
    <property type="match status" value="1"/>
</dbReference>
<evidence type="ECO:0000256" key="3">
    <source>
        <dbReference type="SAM" id="SignalP"/>
    </source>
</evidence>
<evidence type="ECO:0000256" key="1">
    <source>
        <dbReference type="PROSITE-ProRule" id="PRU00076"/>
    </source>
</evidence>
<comment type="caution">
    <text evidence="1">Lacks conserved residue(s) required for the propagation of feature annotation.</text>
</comment>
<keyword evidence="3" id="KW-0732">Signal</keyword>
<feature type="compositionally biased region" description="Low complexity" evidence="2">
    <location>
        <begin position="265"/>
        <end position="281"/>
    </location>
</feature>
<evidence type="ECO:0000313" key="7">
    <source>
        <dbReference type="Proteomes" id="UP001054902"/>
    </source>
</evidence>
<dbReference type="Proteomes" id="UP001054902">
    <property type="component" value="Unassembled WGS sequence"/>
</dbReference>
<proteinExistence type="predicted"/>
<feature type="domain" description="ShKT" evidence="5">
    <location>
        <begin position="300"/>
        <end position="341"/>
    </location>
</feature>
<comment type="caution">
    <text evidence="6">The sequence shown here is derived from an EMBL/GenBank/DDBJ whole genome shotgun (WGS) entry which is preliminary data.</text>
</comment>
<evidence type="ECO:0000259" key="4">
    <source>
        <dbReference type="PROSITE" id="PS50026"/>
    </source>
</evidence>
<feature type="signal peptide" evidence="3">
    <location>
        <begin position="1"/>
        <end position="22"/>
    </location>
</feature>
<keyword evidence="7" id="KW-1185">Reference proteome</keyword>
<organism evidence="6 7">
    <name type="scientific">Chaetoceros tenuissimus</name>
    <dbReference type="NCBI Taxonomy" id="426638"/>
    <lineage>
        <taxon>Eukaryota</taxon>
        <taxon>Sar</taxon>
        <taxon>Stramenopiles</taxon>
        <taxon>Ochrophyta</taxon>
        <taxon>Bacillariophyta</taxon>
        <taxon>Coscinodiscophyceae</taxon>
        <taxon>Chaetocerotophycidae</taxon>
        <taxon>Chaetocerotales</taxon>
        <taxon>Chaetocerotaceae</taxon>
        <taxon>Chaetoceros</taxon>
    </lineage>
</organism>
<dbReference type="InterPro" id="IPR000742">
    <property type="entry name" value="EGF"/>
</dbReference>
<dbReference type="AlphaFoldDB" id="A0AAD3D4B5"/>
<accession>A0AAD3D4B5</accession>
<dbReference type="PROSITE" id="PS51670">
    <property type="entry name" value="SHKT"/>
    <property type="match status" value="1"/>
</dbReference>
<evidence type="ECO:0000256" key="2">
    <source>
        <dbReference type="SAM" id="MobiDB-lite"/>
    </source>
</evidence>
<name>A0AAD3D4B5_9STRA</name>
<dbReference type="EMBL" id="BLLK01000052">
    <property type="protein sequence ID" value="GFH56511.1"/>
    <property type="molecule type" value="Genomic_DNA"/>
</dbReference>
<reference evidence="6 7" key="1">
    <citation type="journal article" date="2021" name="Sci. Rep.">
        <title>The genome of the diatom Chaetoceros tenuissimus carries an ancient integrated fragment of an extant virus.</title>
        <authorList>
            <person name="Hongo Y."/>
            <person name="Kimura K."/>
            <person name="Takaki Y."/>
            <person name="Yoshida Y."/>
            <person name="Baba S."/>
            <person name="Kobayashi G."/>
            <person name="Nagasaki K."/>
            <person name="Hano T."/>
            <person name="Tomaru Y."/>
        </authorList>
    </citation>
    <scope>NUCLEOTIDE SEQUENCE [LARGE SCALE GENOMIC DNA]</scope>
    <source>
        <strain evidence="6 7">NIES-3715</strain>
    </source>
</reference>
<keyword evidence="1" id="KW-0245">EGF-like domain</keyword>
<gene>
    <name evidence="6" type="ORF">CTEN210_12987</name>
</gene>
<evidence type="ECO:0000313" key="6">
    <source>
        <dbReference type="EMBL" id="GFH56511.1"/>
    </source>
</evidence>
<feature type="domain" description="EGF-like" evidence="4">
    <location>
        <begin position="195"/>
        <end position="239"/>
    </location>
</feature>
<evidence type="ECO:0008006" key="8">
    <source>
        <dbReference type="Google" id="ProtNLM"/>
    </source>
</evidence>
<feature type="chain" id="PRO_5042225672" description="EGF-like domain-containing protein" evidence="3">
    <location>
        <begin position="23"/>
        <end position="405"/>
    </location>
</feature>
<feature type="region of interest" description="Disordered" evidence="2">
    <location>
        <begin position="260"/>
        <end position="287"/>
    </location>
</feature>
<dbReference type="InterPro" id="IPR003582">
    <property type="entry name" value="ShKT_dom"/>
</dbReference>